<dbReference type="PANTHER" id="PTHR47623:SF1">
    <property type="entry name" value="OS09G0287300 PROTEIN"/>
    <property type="match status" value="1"/>
</dbReference>
<sequence>MKEIHLIRHAKSSWDLPLPDHKRPLAQRGIMDAMNVGKSLIEKQLNVEAVYCSPSERTRQTADIILNETALKRLPFHYVDDLYDFHGNGLLSVIKSLPDVYNSVMVFGHNHAITWFVNNYTSHYFDNVPTCGYLNISFPISSWNELQKGVLLNHLFPKDLR</sequence>
<dbReference type="SUPFAM" id="SSF53254">
    <property type="entry name" value="Phosphoglycerate mutase-like"/>
    <property type="match status" value="1"/>
</dbReference>
<proteinExistence type="predicted"/>
<gene>
    <name evidence="2" type="ORF">W5A_10624</name>
</gene>
<dbReference type="AlphaFoldDB" id="I0WAU7"/>
<evidence type="ECO:0008006" key="4">
    <source>
        <dbReference type="Google" id="ProtNLM"/>
    </source>
</evidence>
<dbReference type="PANTHER" id="PTHR47623">
    <property type="entry name" value="OS09G0287300 PROTEIN"/>
    <property type="match status" value="1"/>
</dbReference>
<evidence type="ECO:0000256" key="1">
    <source>
        <dbReference type="PIRSR" id="PIRSR613078-2"/>
    </source>
</evidence>
<dbReference type="eggNOG" id="COG2062">
    <property type="taxonomic scope" value="Bacteria"/>
</dbReference>
<dbReference type="EMBL" id="AJJU01000022">
    <property type="protein sequence ID" value="EID73513.1"/>
    <property type="molecule type" value="Genomic_DNA"/>
</dbReference>
<name>I0WAU7_9FLAO</name>
<dbReference type="RefSeq" id="WP_008240365.1">
    <property type="nucleotide sequence ID" value="NZ_AJJU01000022.1"/>
</dbReference>
<dbReference type="InterPro" id="IPR013078">
    <property type="entry name" value="His_Pase_superF_clade-1"/>
</dbReference>
<feature type="binding site" evidence="1">
    <location>
        <position position="57"/>
    </location>
    <ligand>
        <name>substrate</name>
    </ligand>
</feature>
<keyword evidence="3" id="KW-1185">Reference proteome</keyword>
<comment type="caution">
    <text evidence="2">The sequence shown here is derived from an EMBL/GenBank/DDBJ whole genome shotgun (WGS) entry which is preliminary data.</text>
</comment>
<reference evidence="2 3" key="1">
    <citation type="journal article" date="2012" name="J. Bacteriol.">
        <title>Genome Sequence of the Halotolerant Bacterium Imtechella halotolerans K1T.</title>
        <authorList>
            <person name="Kumar S."/>
            <person name="Vikram S."/>
            <person name="Subramanian S."/>
            <person name="Raghava G.P."/>
            <person name="Pinnaka A.K."/>
        </authorList>
    </citation>
    <scope>NUCLEOTIDE SEQUENCE [LARGE SCALE GENOMIC DNA]</scope>
    <source>
        <strain evidence="2 3">K1</strain>
    </source>
</reference>
<accession>I0WAU7</accession>
<dbReference type="InterPro" id="IPR029033">
    <property type="entry name" value="His_PPase_superfam"/>
</dbReference>
<protein>
    <recommendedName>
        <fullName evidence="4">Phosphohistidine phosphatase</fullName>
    </recommendedName>
</protein>
<evidence type="ECO:0000313" key="2">
    <source>
        <dbReference type="EMBL" id="EID73513.1"/>
    </source>
</evidence>
<dbReference type="SMART" id="SM00855">
    <property type="entry name" value="PGAM"/>
    <property type="match status" value="1"/>
</dbReference>
<dbReference type="OrthoDB" id="9810154at2"/>
<dbReference type="STRING" id="946077.W5A_10624"/>
<dbReference type="Gene3D" id="3.40.50.1240">
    <property type="entry name" value="Phosphoglycerate mutase-like"/>
    <property type="match status" value="1"/>
</dbReference>
<dbReference type="CDD" id="cd07067">
    <property type="entry name" value="HP_PGM_like"/>
    <property type="match status" value="1"/>
</dbReference>
<dbReference type="Proteomes" id="UP000005938">
    <property type="component" value="Unassembled WGS sequence"/>
</dbReference>
<evidence type="ECO:0000313" key="3">
    <source>
        <dbReference type="Proteomes" id="UP000005938"/>
    </source>
</evidence>
<organism evidence="2 3">
    <name type="scientific">Imtechella halotolerans K1</name>
    <dbReference type="NCBI Taxonomy" id="946077"/>
    <lineage>
        <taxon>Bacteria</taxon>
        <taxon>Pseudomonadati</taxon>
        <taxon>Bacteroidota</taxon>
        <taxon>Flavobacteriia</taxon>
        <taxon>Flavobacteriales</taxon>
        <taxon>Flavobacteriaceae</taxon>
        <taxon>Imtechella</taxon>
    </lineage>
</organism>
<dbReference type="Pfam" id="PF00300">
    <property type="entry name" value="His_Phos_1"/>
    <property type="match status" value="1"/>
</dbReference>